<dbReference type="Proteomes" id="UP000182227">
    <property type="component" value="Unassembled WGS sequence"/>
</dbReference>
<keyword evidence="7 9" id="KW-0924">Ammonia transport</keyword>
<feature type="transmembrane region" description="Helical" evidence="9">
    <location>
        <begin position="118"/>
        <end position="143"/>
    </location>
</feature>
<evidence type="ECO:0000256" key="7">
    <source>
        <dbReference type="ARBA" id="ARBA00023177"/>
    </source>
</evidence>
<name>A0A0U1DW85_9MYCO</name>
<evidence type="ECO:0000313" key="11">
    <source>
        <dbReference type="EMBL" id="CQD22985.1"/>
    </source>
</evidence>
<dbReference type="InterPro" id="IPR001905">
    <property type="entry name" value="Ammonium_transpt"/>
</dbReference>
<dbReference type="Pfam" id="PF00909">
    <property type="entry name" value="Ammonium_transp"/>
    <property type="match status" value="1"/>
</dbReference>
<dbReference type="GO" id="GO:0005886">
    <property type="term" value="C:plasma membrane"/>
    <property type="evidence" value="ECO:0007669"/>
    <property type="project" value="UniProtKB-SubCell"/>
</dbReference>
<protein>
    <recommendedName>
        <fullName evidence="8 9">Ammonium transporter</fullName>
    </recommendedName>
</protein>
<proteinExistence type="inferred from homology"/>
<feature type="domain" description="Ammonium transporter AmtB-like" evidence="10">
    <location>
        <begin position="2"/>
        <end position="363"/>
    </location>
</feature>
<gene>
    <name evidence="11" type="ORF">BN970_05499</name>
</gene>
<dbReference type="GO" id="GO:0008519">
    <property type="term" value="F:ammonium channel activity"/>
    <property type="evidence" value="ECO:0007669"/>
    <property type="project" value="InterPro"/>
</dbReference>
<feature type="transmembrane region" description="Helical" evidence="9">
    <location>
        <begin position="186"/>
        <end position="207"/>
    </location>
</feature>
<accession>A0A0U1DW85</accession>
<evidence type="ECO:0000256" key="5">
    <source>
        <dbReference type="ARBA" id="ARBA00022989"/>
    </source>
</evidence>
<evidence type="ECO:0000256" key="6">
    <source>
        <dbReference type="ARBA" id="ARBA00023136"/>
    </source>
</evidence>
<dbReference type="Gene3D" id="1.10.3430.10">
    <property type="entry name" value="Ammonium transporter AmtB like domains"/>
    <property type="match status" value="1"/>
</dbReference>
<dbReference type="AlphaFoldDB" id="A0A0U1DW85"/>
<feature type="transmembrane region" description="Helical" evidence="9">
    <location>
        <begin position="237"/>
        <end position="258"/>
    </location>
</feature>
<comment type="similarity">
    <text evidence="2 9">Belongs to the ammonia transporter channel (TC 1.A.11.2) family.</text>
</comment>
<feature type="transmembrane region" description="Helical" evidence="9">
    <location>
        <begin position="311"/>
        <end position="336"/>
    </location>
</feature>
<dbReference type="NCBIfam" id="TIGR00836">
    <property type="entry name" value="amt"/>
    <property type="match status" value="1"/>
</dbReference>
<evidence type="ECO:0000256" key="9">
    <source>
        <dbReference type="RuleBase" id="RU362002"/>
    </source>
</evidence>
<comment type="subcellular location">
    <subcellularLocation>
        <location evidence="9">Cell membrane</location>
        <topology evidence="9">Multi-pass membrane protein</topology>
    </subcellularLocation>
    <subcellularLocation>
        <location evidence="1">Membrane</location>
        <topology evidence="1">Multi-pass membrane protein</topology>
    </subcellularLocation>
</comment>
<keyword evidence="5 9" id="KW-1133">Transmembrane helix</keyword>
<dbReference type="PANTHER" id="PTHR43029:SF10">
    <property type="entry name" value="AMMONIUM TRANSPORTER MEP2"/>
    <property type="match status" value="1"/>
</dbReference>
<keyword evidence="3 9" id="KW-0813">Transport</keyword>
<keyword evidence="6 9" id="KW-0472">Membrane</keyword>
<feature type="transmembrane region" description="Helical" evidence="9">
    <location>
        <begin position="43"/>
        <end position="64"/>
    </location>
</feature>
<dbReference type="SUPFAM" id="SSF111352">
    <property type="entry name" value="Ammonium transporter"/>
    <property type="match status" value="1"/>
</dbReference>
<evidence type="ECO:0000256" key="4">
    <source>
        <dbReference type="ARBA" id="ARBA00022692"/>
    </source>
</evidence>
<dbReference type="PANTHER" id="PTHR43029">
    <property type="entry name" value="AMMONIUM TRANSPORTER MEP2"/>
    <property type="match status" value="1"/>
</dbReference>
<sequence>MGVLWVLFGFSMVFGTSYGGFVGSFTEFAGMKDLMEPMTTVAGLPVSLFSIFQALFAAITVALISGAVADRMKFGAWMIFAAAWAVLVYFPVAHWVFAFDGVVTENSVGGWIANKLHAIDFAGGTAVHINAGAAALAVAIVLGKSAMFGQLRKPHNVPLTLLGAGMLWAGWYAFNGGSALAAGNSAAIVMVTTFVATCAATLAWIGVEKLKDGHVTGVGAASGAITGLVAITPACGAVTPIGAIFVGAIAGAICVYAVGFKEKLGYDDSLDVVGVHLVGGVVGTLLIGFFASEGMPNATNGLFYGGGVDQLWKQAIAAGAVMAYSFAVAFAIAFVLKKTIGIRISSEEEEKGIDTTFHRDSAYELEFA</sequence>
<dbReference type="InterPro" id="IPR024041">
    <property type="entry name" value="NH4_transpt_AmtB-like_dom"/>
</dbReference>
<feature type="transmembrane region" description="Helical" evidence="9">
    <location>
        <begin position="270"/>
        <end position="291"/>
    </location>
</feature>
<evidence type="ECO:0000256" key="1">
    <source>
        <dbReference type="ARBA" id="ARBA00004141"/>
    </source>
</evidence>
<reference evidence="11 12" key="1">
    <citation type="submission" date="2015-03" db="EMBL/GenBank/DDBJ databases">
        <authorList>
            <person name="Murphy D."/>
        </authorList>
    </citation>
    <scope>NUCLEOTIDE SEQUENCE [LARGE SCALE GENOMIC DNA]</scope>
    <source>
        <strain evidence="11 12">D16</strain>
    </source>
</reference>
<comment type="caution">
    <text evidence="9">Lacks conserved residue(s) required for the propagation of feature annotation.</text>
</comment>
<feature type="transmembrane region" description="Helical" evidence="9">
    <location>
        <begin position="76"/>
        <end position="98"/>
    </location>
</feature>
<evidence type="ECO:0000313" key="12">
    <source>
        <dbReference type="Proteomes" id="UP000182227"/>
    </source>
</evidence>
<feature type="transmembrane region" description="Helical" evidence="9">
    <location>
        <begin position="155"/>
        <end position="174"/>
    </location>
</feature>
<dbReference type="InterPro" id="IPR029020">
    <property type="entry name" value="Ammonium/urea_transptr"/>
</dbReference>
<dbReference type="EMBL" id="CTEF01000005">
    <property type="protein sequence ID" value="CQD22985.1"/>
    <property type="molecule type" value="Genomic_DNA"/>
</dbReference>
<evidence type="ECO:0000256" key="8">
    <source>
        <dbReference type="ARBA" id="ARBA00050025"/>
    </source>
</evidence>
<organism evidence="11 12">
    <name type="scientific">Mycolicibacterium conceptionense</name>
    <dbReference type="NCBI Taxonomy" id="451644"/>
    <lineage>
        <taxon>Bacteria</taxon>
        <taxon>Bacillati</taxon>
        <taxon>Actinomycetota</taxon>
        <taxon>Actinomycetes</taxon>
        <taxon>Mycobacteriales</taxon>
        <taxon>Mycobacteriaceae</taxon>
        <taxon>Mycolicibacterium</taxon>
    </lineage>
</organism>
<keyword evidence="4 9" id="KW-0812">Transmembrane</keyword>
<feature type="transmembrane region" description="Helical" evidence="9">
    <location>
        <begin position="214"/>
        <end position="231"/>
    </location>
</feature>
<evidence type="ECO:0000256" key="2">
    <source>
        <dbReference type="ARBA" id="ARBA00005887"/>
    </source>
</evidence>
<evidence type="ECO:0000256" key="3">
    <source>
        <dbReference type="ARBA" id="ARBA00022448"/>
    </source>
</evidence>
<evidence type="ECO:0000259" key="10">
    <source>
        <dbReference type="Pfam" id="PF00909"/>
    </source>
</evidence>